<feature type="transmembrane region" description="Helical" evidence="1">
    <location>
        <begin position="39"/>
        <end position="62"/>
    </location>
</feature>
<sequence length="225" mass="25359">MGVPRAIWVTVGYFSIMEGLQAAGYFVADACGSPANRLITTLSYLHIVFQPFVINAFAMQLVPAPVSRRVRVSVYFLCAVSATFMLAQVYPFEWAGTCRIGQVFCGRELCLRSGEWHIAWDIPYNGLARPFDDAIGANWGFPTYVLTVLVLPFLYGSWRFALFHLLAGPVLANFLTSNVNESPAIWCLSSIGIILIAMFPILLRQFHVERWFLWPKSWRADLAPR</sequence>
<dbReference type="Pfam" id="PF19069">
    <property type="entry name" value="DUF5765"/>
    <property type="match status" value="1"/>
</dbReference>
<organism evidence="2 3">
    <name type="scientific">Methylocystis hirsuta</name>
    <dbReference type="NCBI Taxonomy" id="369798"/>
    <lineage>
        <taxon>Bacteria</taxon>
        <taxon>Pseudomonadati</taxon>
        <taxon>Pseudomonadota</taxon>
        <taxon>Alphaproteobacteria</taxon>
        <taxon>Hyphomicrobiales</taxon>
        <taxon>Methylocystaceae</taxon>
        <taxon>Methylocystis</taxon>
    </lineage>
</organism>
<protein>
    <submittedName>
        <fullName evidence="2">Uncharacterized protein</fullName>
    </submittedName>
</protein>
<evidence type="ECO:0000313" key="2">
    <source>
        <dbReference type="EMBL" id="RNJ48102.1"/>
    </source>
</evidence>
<keyword evidence="1" id="KW-0812">Transmembrane</keyword>
<reference evidence="2 3" key="1">
    <citation type="submission" date="2018-08" db="EMBL/GenBank/DDBJ databases">
        <title>Genome sequence of Methylocystis hirsuta CSC1, a methanotroph able to accumulate PHAs.</title>
        <authorList>
            <person name="Bordel S."/>
            <person name="Rodriguez E."/>
            <person name="Gancedo J."/>
            <person name="Munoz R."/>
        </authorList>
    </citation>
    <scope>NUCLEOTIDE SEQUENCE [LARGE SCALE GENOMIC DNA]</scope>
    <source>
        <strain evidence="2 3">CSC1</strain>
    </source>
</reference>
<keyword evidence="1" id="KW-1133">Transmembrane helix</keyword>
<accession>A0A3M9XKE7</accession>
<feature type="transmembrane region" description="Helical" evidence="1">
    <location>
        <begin position="183"/>
        <end position="203"/>
    </location>
</feature>
<dbReference type="OrthoDB" id="8548427at2"/>
<comment type="caution">
    <text evidence="2">The sequence shown here is derived from an EMBL/GenBank/DDBJ whole genome shotgun (WGS) entry which is preliminary data.</text>
</comment>
<evidence type="ECO:0000313" key="3">
    <source>
        <dbReference type="Proteomes" id="UP000268623"/>
    </source>
</evidence>
<feature type="transmembrane region" description="Helical" evidence="1">
    <location>
        <begin position="74"/>
        <end position="92"/>
    </location>
</feature>
<feature type="transmembrane region" description="Helical" evidence="1">
    <location>
        <begin position="144"/>
        <end position="163"/>
    </location>
</feature>
<gene>
    <name evidence="2" type="ORF">D1O30_19930</name>
</gene>
<dbReference type="AlphaFoldDB" id="A0A3M9XKE7"/>
<dbReference type="InterPro" id="IPR043912">
    <property type="entry name" value="DUF5765"/>
</dbReference>
<keyword evidence="3" id="KW-1185">Reference proteome</keyword>
<name>A0A3M9XKE7_9HYPH</name>
<evidence type="ECO:0000256" key="1">
    <source>
        <dbReference type="SAM" id="Phobius"/>
    </source>
</evidence>
<proteinExistence type="predicted"/>
<dbReference type="EMBL" id="QWDD01000003">
    <property type="protein sequence ID" value="RNJ48102.1"/>
    <property type="molecule type" value="Genomic_DNA"/>
</dbReference>
<feature type="transmembrane region" description="Helical" evidence="1">
    <location>
        <begin position="6"/>
        <end position="27"/>
    </location>
</feature>
<keyword evidence="1" id="KW-0472">Membrane</keyword>
<dbReference type="Proteomes" id="UP000268623">
    <property type="component" value="Unassembled WGS sequence"/>
</dbReference>